<evidence type="ECO:0000256" key="2">
    <source>
        <dbReference type="ARBA" id="ARBA00023141"/>
    </source>
</evidence>
<evidence type="ECO:0000313" key="5">
    <source>
        <dbReference type="Proteomes" id="UP001589862"/>
    </source>
</evidence>
<dbReference type="InterPro" id="IPR036291">
    <property type="entry name" value="NAD(P)-bd_dom_sf"/>
</dbReference>
<keyword evidence="2" id="KW-0028">Amino-acid biosynthesis</keyword>
<evidence type="ECO:0000313" key="4">
    <source>
        <dbReference type="EMBL" id="MFC0581086.1"/>
    </source>
</evidence>
<proteinExistence type="predicted"/>
<organism evidence="4 5">
    <name type="scientific">Micrococcoides hystricis</name>
    <dbReference type="NCBI Taxonomy" id="1572761"/>
    <lineage>
        <taxon>Bacteria</taxon>
        <taxon>Bacillati</taxon>
        <taxon>Actinomycetota</taxon>
        <taxon>Actinomycetes</taxon>
        <taxon>Micrococcales</taxon>
        <taxon>Micrococcaceae</taxon>
        <taxon>Micrococcoides</taxon>
    </lineage>
</organism>
<accession>A0ABV6P7H4</accession>
<dbReference type="InterPro" id="IPR046346">
    <property type="entry name" value="Aminoacid_DH-like_N_sf"/>
</dbReference>
<evidence type="ECO:0000259" key="3">
    <source>
        <dbReference type="Pfam" id="PF08501"/>
    </source>
</evidence>
<dbReference type="Gene3D" id="3.40.50.720">
    <property type="entry name" value="NAD(P)-binding Rossmann-like Domain"/>
    <property type="match status" value="1"/>
</dbReference>
<feature type="domain" description="Shikimate dehydrogenase substrate binding N-terminal" evidence="3">
    <location>
        <begin position="12"/>
        <end position="95"/>
    </location>
</feature>
<dbReference type="Proteomes" id="UP001589862">
    <property type="component" value="Unassembled WGS sequence"/>
</dbReference>
<protein>
    <submittedName>
        <fullName evidence="4">Shikimate dehydrogenase family protein</fullName>
    </submittedName>
</protein>
<keyword evidence="2" id="KW-0057">Aromatic amino acid biosynthesis</keyword>
<dbReference type="InterPro" id="IPR013708">
    <property type="entry name" value="Shikimate_DH-bd_N"/>
</dbReference>
<dbReference type="SUPFAM" id="SSF51735">
    <property type="entry name" value="NAD(P)-binding Rossmann-fold domains"/>
    <property type="match status" value="1"/>
</dbReference>
<dbReference type="EMBL" id="JBHLUB010000001">
    <property type="protein sequence ID" value="MFC0581086.1"/>
    <property type="molecule type" value="Genomic_DNA"/>
</dbReference>
<name>A0ABV6P7H4_9MICC</name>
<dbReference type="Pfam" id="PF08501">
    <property type="entry name" value="Shikimate_dh_N"/>
    <property type="match status" value="1"/>
</dbReference>
<comment type="caution">
    <text evidence="4">The sequence shown here is derived from an EMBL/GenBank/DDBJ whole genome shotgun (WGS) entry which is preliminary data.</text>
</comment>
<dbReference type="PANTHER" id="PTHR21089">
    <property type="entry name" value="SHIKIMATE DEHYDROGENASE"/>
    <property type="match status" value="1"/>
</dbReference>
<dbReference type="InterPro" id="IPR022893">
    <property type="entry name" value="Shikimate_DH_fam"/>
</dbReference>
<keyword evidence="5" id="KW-1185">Reference proteome</keyword>
<reference evidence="4 5" key="1">
    <citation type="submission" date="2024-09" db="EMBL/GenBank/DDBJ databases">
        <authorList>
            <person name="Sun Q."/>
            <person name="Mori K."/>
        </authorList>
    </citation>
    <scope>NUCLEOTIDE SEQUENCE [LARGE SCALE GENOMIC DNA]</scope>
    <source>
        <strain evidence="4 5">NCAIM B.02604</strain>
    </source>
</reference>
<dbReference type="RefSeq" id="WP_377457640.1">
    <property type="nucleotide sequence ID" value="NZ_JBHLUB010000001.1"/>
</dbReference>
<dbReference type="PANTHER" id="PTHR21089:SF1">
    <property type="entry name" value="BIFUNCTIONAL 3-DEHYDROQUINATE DEHYDRATASE_SHIKIMATE DEHYDROGENASE, CHLOROPLASTIC"/>
    <property type="match status" value="1"/>
</dbReference>
<sequence length="295" mass="31359">MATNLSPHRAGVIGDPIEHSKSPDLHRAAYQVLGLDCTYARYQVATGEGVAFYRSFTADPSAIGLSVTMPQKAEFLAELDHRSSRVERLGALNTVYRRTAPDGATVWCAENTDVDGIRKALAHAAGTLAAGPWLILGAGNTAAAAIAAAAEAGATAVNFVARNRQRATGSTELASRYGLASTVYAPDEFTPELARGHAAVVSTLPAGAADTWLQNWPRGELLLPPLLDVAYEPWPSVLATGWQDRGGAVLSGLEMLLYQAVEQIKLFAPSHWAQGKSQDVLDAMCDAVKLPRRKV</sequence>
<evidence type="ECO:0000256" key="1">
    <source>
        <dbReference type="ARBA" id="ARBA00004871"/>
    </source>
</evidence>
<dbReference type="Gene3D" id="3.40.50.10860">
    <property type="entry name" value="Leucine Dehydrogenase, chain A, domain 1"/>
    <property type="match status" value="1"/>
</dbReference>
<comment type="pathway">
    <text evidence="1">Metabolic intermediate biosynthesis; chorismate biosynthesis; chorismate from D-erythrose 4-phosphate and phosphoenolpyruvate: step 4/7.</text>
</comment>
<gene>
    <name evidence="4" type="ORF">ACFFFR_01605</name>
</gene>
<dbReference type="SUPFAM" id="SSF53223">
    <property type="entry name" value="Aminoacid dehydrogenase-like, N-terminal domain"/>
    <property type="match status" value="1"/>
</dbReference>